<name>X0TNF7_9ZZZZ</name>
<gene>
    <name evidence="1" type="ORF">S01H1_15950</name>
</gene>
<comment type="caution">
    <text evidence="1">The sequence shown here is derived from an EMBL/GenBank/DDBJ whole genome shotgun (WGS) entry which is preliminary data.</text>
</comment>
<accession>X0TNF7</accession>
<feature type="non-terminal residue" evidence="1">
    <location>
        <position position="1"/>
    </location>
</feature>
<evidence type="ECO:0000313" key="1">
    <source>
        <dbReference type="EMBL" id="GAF77635.1"/>
    </source>
</evidence>
<reference evidence="1" key="1">
    <citation type="journal article" date="2014" name="Front. Microbiol.">
        <title>High frequency of phylogenetically diverse reductive dehalogenase-homologous genes in deep subseafloor sedimentary metagenomes.</title>
        <authorList>
            <person name="Kawai M."/>
            <person name="Futagami T."/>
            <person name="Toyoda A."/>
            <person name="Takaki Y."/>
            <person name="Nishi S."/>
            <person name="Hori S."/>
            <person name="Arai W."/>
            <person name="Tsubouchi T."/>
            <person name="Morono Y."/>
            <person name="Uchiyama I."/>
            <person name="Ito T."/>
            <person name="Fujiyama A."/>
            <person name="Inagaki F."/>
            <person name="Takami H."/>
        </authorList>
    </citation>
    <scope>NUCLEOTIDE SEQUENCE</scope>
    <source>
        <strain evidence="1">Expedition CK06-06</strain>
    </source>
</reference>
<proteinExistence type="predicted"/>
<protein>
    <submittedName>
        <fullName evidence="1">Uncharacterized protein</fullName>
    </submittedName>
</protein>
<dbReference type="AlphaFoldDB" id="X0TNF7"/>
<sequence length="45" mass="4856">GTFAWQSETGRIAVPTRAREAILRIGLLGAVGEISFDDIQLKAVK</sequence>
<dbReference type="EMBL" id="BARS01008359">
    <property type="protein sequence ID" value="GAF77635.1"/>
    <property type="molecule type" value="Genomic_DNA"/>
</dbReference>
<organism evidence="1">
    <name type="scientific">marine sediment metagenome</name>
    <dbReference type="NCBI Taxonomy" id="412755"/>
    <lineage>
        <taxon>unclassified sequences</taxon>
        <taxon>metagenomes</taxon>
        <taxon>ecological metagenomes</taxon>
    </lineage>
</organism>